<dbReference type="GO" id="GO:0006955">
    <property type="term" value="P:immune response"/>
    <property type="evidence" value="ECO:0007669"/>
    <property type="project" value="TreeGrafter"/>
</dbReference>
<dbReference type="InterPro" id="IPR050208">
    <property type="entry name" value="MHC_class-I_related"/>
</dbReference>
<dbReference type="GeneTree" id="ENSGT01120000271828"/>
<comment type="similarity">
    <text evidence="2">Belongs to the MHC class I family.</text>
</comment>
<protein>
    <recommendedName>
        <fullName evidence="3">MHC class I-like antigen recognition-like domain-containing protein</fullName>
    </recommendedName>
</protein>
<proteinExistence type="inferred from homology"/>
<dbReference type="SUPFAM" id="SSF54452">
    <property type="entry name" value="MHC antigen-recognition domain"/>
    <property type="match status" value="1"/>
</dbReference>
<accession>A0A3B4TXN4</accession>
<evidence type="ECO:0000313" key="5">
    <source>
        <dbReference type="Proteomes" id="UP000261420"/>
    </source>
</evidence>
<dbReference type="GO" id="GO:0005615">
    <property type="term" value="C:extracellular space"/>
    <property type="evidence" value="ECO:0007669"/>
    <property type="project" value="TreeGrafter"/>
</dbReference>
<evidence type="ECO:0000256" key="2">
    <source>
        <dbReference type="RuleBase" id="RU004439"/>
    </source>
</evidence>
<sequence>YIYILYIFYFYTASSQVPNCPRVVVVGVATTRRAEPKQDWVNKASRSTVLGEETGNLLGSQQTSKLLFTTISVSVSGVHVLQQMYGCEWDDETGEVNGYDQHGYDGEDFLIWDLKTKTWIAPTPQAVITKHKWDNDKAWIAQTEQYLNQICPEWLKKYLDYGRILMLRTGRIT</sequence>
<evidence type="ECO:0000256" key="1">
    <source>
        <dbReference type="ARBA" id="ARBA00023180"/>
    </source>
</evidence>
<dbReference type="STRING" id="41447.ENSSDUP00000011074"/>
<dbReference type="AlphaFoldDB" id="A0A3B4TXN4"/>
<dbReference type="PANTHER" id="PTHR16675">
    <property type="entry name" value="MHC CLASS I-RELATED"/>
    <property type="match status" value="1"/>
</dbReference>
<dbReference type="Pfam" id="PF00129">
    <property type="entry name" value="MHC_I"/>
    <property type="match status" value="1"/>
</dbReference>
<feature type="domain" description="MHC class I-like antigen recognition-like" evidence="3">
    <location>
        <begin position="30"/>
        <end position="163"/>
    </location>
</feature>
<dbReference type="InterPro" id="IPR037055">
    <property type="entry name" value="MHC_I-like_Ag-recog_sf"/>
</dbReference>
<keyword evidence="5" id="KW-1185">Reference proteome</keyword>
<dbReference type="InterPro" id="IPR011162">
    <property type="entry name" value="MHC_I/II-like_Ag-recog"/>
</dbReference>
<evidence type="ECO:0000259" key="3">
    <source>
        <dbReference type="Pfam" id="PF00129"/>
    </source>
</evidence>
<organism evidence="4 5">
    <name type="scientific">Seriola dumerili</name>
    <name type="common">Greater amberjack</name>
    <name type="synonym">Caranx dumerili</name>
    <dbReference type="NCBI Taxonomy" id="41447"/>
    <lineage>
        <taxon>Eukaryota</taxon>
        <taxon>Metazoa</taxon>
        <taxon>Chordata</taxon>
        <taxon>Craniata</taxon>
        <taxon>Vertebrata</taxon>
        <taxon>Euteleostomi</taxon>
        <taxon>Actinopterygii</taxon>
        <taxon>Neopterygii</taxon>
        <taxon>Teleostei</taxon>
        <taxon>Neoteleostei</taxon>
        <taxon>Acanthomorphata</taxon>
        <taxon>Carangaria</taxon>
        <taxon>Carangiformes</taxon>
        <taxon>Carangidae</taxon>
        <taxon>Seriola</taxon>
    </lineage>
</organism>
<dbReference type="InterPro" id="IPR011161">
    <property type="entry name" value="MHC_I-like_Ag-recog"/>
</dbReference>
<name>A0A3B4TXN4_SERDU</name>
<dbReference type="PRINTS" id="PR01638">
    <property type="entry name" value="MHCCLASSI"/>
</dbReference>
<dbReference type="PANTHER" id="PTHR16675:SF237">
    <property type="entry name" value="MHC CLASS I ANTIGEN TRANSCRIPT VARIANT 1-RELATED"/>
    <property type="match status" value="1"/>
</dbReference>
<dbReference type="InterPro" id="IPR001039">
    <property type="entry name" value="MHC_I_a_a1/a2"/>
</dbReference>
<dbReference type="GO" id="GO:0009897">
    <property type="term" value="C:external side of plasma membrane"/>
    <property type="evidence" value="ECO:0007669"/>
    <property type="project" value="TreeGrafter"/>
</dbReference>
<dbReference type="Proteomes" id="UP000261420">
    <property type="component" value="Unplaced"/>
</dbReference>
<reference evidence="4" key="1">
    <citation type="submission" date="2025-08" db="UniProtKB">
        <authorList>
            <consortium name="Ensembl"/>
        </authorList>
    </citation>
    <scope>IDENTIFICATION</scope>
</reference>
<dbReference type="Ensembl" id="ENSSDUT00000011281.1">
    <property type="protein sequence ID" value="ENSSDUP00000011074.1"/>
    <property type="gene ID" value="ENSSDUG00000008084.1"/>
</dbReference>
<evidence type="ECO:0000313" key="4">
    <source>
        <dbReference type="Ensembl" id="ENSSDUP00000011074.1"/>
    </source>
</evidence>
<dbReference type="Gene3D" id="3.30.500.10">
    <property type="entry name" value="MHC class I-like antigen recognition-like"/>
    <property type="match status" value="1"/>
</dbReference>
<reference evidence="4" key="2">
    <citation type="submission" date="2025-09" db="UniProtKB">
        <authorList>
            <consortium name="Ensembl"/>
        </authorList>
    </citation>
    <scope>IDENTIFICATION</scope>
</reference>
<keyword evidence="1" id="KW-0325">Glycoprotein</keyword>